<keyword evidence="2" id="KW-0539">Nucleus</keyword>
<keyword evidence="3" id="KW-0479">Metal-binding</keyword>
<evidence type="ECO:0000256" key="3">
    <source>
        <dbReference type="PROSITE-ProRule" id="PRU00723"/>
    </source>
</evidence>
<evidence type="ECO:0000256" key="1">
    <source>
        <dbReference type="ARBA" id="ARBA00004123"/>
    </source>
</evidence>
<organism evidence="7 8">
    <name type="scientific">Agrocybe chaxingu</name>
    <dbReference type="NCBI Taxonomy" id="84603"/>
    <lineage>
        <taxon>Eukaryota</taxon>
        <taxon>Fungi</taxon>
        <taxon>Dikarya</taxon>
        <taxon>Basidiomycota</taxon>
        <taxon>Agaricomycotina</taxon>
        <taxon>Agaricomycetes</taxon>
        <taxon>Agaricomycetidae</taxon>
        <taxon>Agaricales</taxon>
        <taxon>Agaricineae</taxon>
        <taxon>Strophariaceae</taxon>
        <taxon>Agrocybe</taxon>
    </lineage>
</organism>
<feature type="compositionally biased region" description="Polar residues" evidence="5">
    <location>
        <begin position="257"/>
        <end position="270"/>
    </location>
</feature>
<dbReference type="Proteomes" id="UP001148786">
    <property type="component" value="Unassembled WGS sequence"/>
</dbReference>
<comment type="subcellular location">
    <subcellularLocation>
        <location evidence="1">Nucleus</location>
    </subcellularLocation>
</comment>
<name>A0A9W8JW66_9AGAR</name>
<feature type="region of interest" description="Disordered" evidence="5">
    <location>
        <begin position="331"/>
        <end position="354"/>
    </location>
</feature>
<evidence type="ECO:0000313" key="8">
    <source>
        <dbReference type="Proteomes" id="UP001148786"/>
    </source>
</evidence>
<dbReference type="PANTHER" id="PTHR46527:SF1">
    <property type="entry name" value="NUCLEOPORIN NUP42"/>
    <property type="match status" value="1"/>
</dbReference>
<feature type="compositionally biased region" description="Basic residues" evidence="5">
    <location>
        <begin position="271"/>
        <end position="287"/>
    </location>
</feature>
<keyword evidence="3" id="KW-0863">Zinc-finger</keyword>
<feature type="compositionally biased region" description="Polar residues" evidence="5">
    <location>
        <begin position="230"/>
        <end position="248"/>
    </location>
</feature>
<dbReference type="PROSITE" id="PS50103">
    <property type="entry name" value="ZF_C3H1"/>
    <property type="match status" value="1"/>
</dbReference>
<gene>
    <name evidence="7" type="ORF">NLJ89_g11506</name>
</gene>
<keyword evidence="4" id="KW-0175">Coiled coil</keyword>
<accession>A0A9W8JW66</accession>
<comment type="caution">
    <text evidence="7">The sequence shown here is derived from an EMBL/GenBank/DDBJ whole genome shotgun (WGS) entry which is preliminary data.</text>
</comment>
<feature type="compositionally biased region" description="Low complexity" evidence="5">
    <location>
        <begin position="205"/>
        <end position="229"/>
    </location>
</feature>
<dbReference type="GO" id="GO:0005634">
    <property type="term" value="C:nucleus"/>
    <property type="evidence" value="ECO:0007669"/>
    <property type="project" value="UniProtKB-SubCell"/>
</dbReference>
<dbReference type="SMART" id="SM00356">
    <property type="entry name" value="ZnF_C3H1"/>
    <property type="match status" value="1"/>
</dbReference>
<evidence type="ECO:0000256" key="2">
    <source>
        <dbReference type="ARBA" id="ARBA00023242"/>
    </source>
</evidence>
<keyword evidence="8" id="KW-1185">Reference proteome</keyword>
<feature type="coiled-coil region" evidence="4">
    <location>
        <begin position="123"/>
        <end position="150"/>
    </location>
</feature>
<dbReference type="InterPro" id="IPR000571">
    <property type="entry name" value="Znf_CCCH"/>
</dbReference>
<dbReference type="PANTHER" id="PTHR46527">
    <property type="entry name" value="NUCLEOPORIN-LIKE PROTEIN 2"/>
    <property type="match status" value="1"/>
</dbReference>
<keyword evidence="3" id="KW-0862">Zinc</keyword>
<evidence type="ECO:0000256" key="4">
    <source>
        <dbReference type="SAM" id="Coils"/>
    </source>
</evidence>
<evidence type="ECO:0000313" key="7">
    <source>
        <dbReference type="EMBL" id="KAJ3489684.1"/>
    </source>
</evidence>
<sequence>MPDKPPVCSFFLRPGGCRYGKNCFNLHPGEPTAGSGFNSNNNAWNRQTTSTSNDSKASSVIPYTETSISNDLDPKSEKPTWPLSSYGPAKFEPQLIKGFDESPEELRWKAVTAQQAGNINQYLQYETNKIAEANRTYEDVRNNVAKAYAEASKNSAIPAGASASKSVFGSGSTFPSTSSAFGNTSTTAPSAFGNTTTPSVFGSNTTPSAFGSTTTPSAFASTTTPSAFGNTSTPSAFGTPANTTTTSVFGKPASVHPQHSANQPLGSQHSGNRRSDRRQRLLRRRAPQRVSLVNQRTLRHLHPCLGSLQRAQQHRQPPYSDNQRRVRQHLRPLRSANPPLVNRQPLARPPTTIR</sequence>
<feature type="zinc finger region" description="C3H1-type" evidence="3">
    <location>
        <begin position="2"/>
        <end position="30"/>
    </location>
</feature>
<dbReference type="EMBL" id="JANKHO010002697">
    <property type="protein sequence ID" value="KAJ3489684.1"/>
    <property type="molecule type" value="Genomic_DNA"/>
</dbReference>
<feature type="domain" description="C3H1-type" evidence="6">
    <location>
        <begin position="2"/>
        <end position="30"/>
    </location>
</feature>
<dbReference type="GO" id="GO:0008270">
    <property type="term" value="F:zinc ion binding"/>
    <property type="evidence" value="ECO:0007669"/>
    <property type="project" value="UniProtKB-KW"/>
</dbReference>
<feature type="region of interest" description="Disordered" evidence="5">
    <location>
        <begin position="34"/>
        <end position="58"/>
    </location>
</feature>
<protein>
    <recommendedName>
        <fullName evidence="6">C3H1-type domain-containing protein</fullName>
    </recommendedName>
</protein>
<evidence type="ECO:0000256" key="5">
    <source>
        <dbReference type="SAM" id="MobiDB-lite"/>
    </source>
</evidence>
<dbReference type="OrthoDB" id="20729at2759"/>
<dbReference type="InterPro" id="IPR051767">
    <property type="entry name" value="Nucleoporin_NUP42"/>
</dbReference>
<feature type="region of interest" description="Disordered" evidence="5">
    <location>
        <begin position="203"/>
        <end position="290"/>
    </location>
</feature>
<dbReference type="AlphaFoldDB" id="A0A9W8JW66"/>
<evidence type="ECO:0000259" key="6">
    <source>
        <dbReference type="PROSITE" id="PS50103"/>
    </source>
</evidence>
<feature type="compositionally biased region" description="Polar residues" evidence="5">
    <location>
        <begin position="35"/>
        <end position="58"/>
    </location>
</feature>
<proteinExistence type="predicted"/>
<reference evidence="7" key="1">
    <citation type="submission" date="2022-07" db="EMBL/GenBank/DDBJ databases">
        <title>Genome Sequence of Agrocybe chaxingu.</title>
        <authorList>
            <person name="Buettner E."/>
        </authorList>
    </citation>
    <scope>NUCLEOTIDE SEQUENCE</scope>
    <source>
        <strain evidence="7">MP-N11</strain>
    </source>
</reference>